<reference evidence="1" key="1">
    <citation type="journal article" date="2003" name="Nat. Genet.">
        <title>Evolutionary and biomedical implications of a Schistosoma japonicum complementary DNA resource.</title>
        <authorList>
            <person name="Hu W."/>
            <person name="Yan Q."/>
            <person name="Shen D.K."/>
            <person name="Liu F."/>
            <person name="Zhu Z.D."/>
            <person name="Song H.D."/>
            <person name="Xu X.R."/>
            <person name="Wang Z.J."/>
            <person name="Rong Y.P."/>
            <person name="Zeng L.C."/>
            <person name="Wu J."/>
            <person name="Zhang X."/>
            <person name="Wang J.J."/>
            <person name="Xu X.N."/>
            <person name="Wang S.Y."/>
            <person name="Fu G."/>
            <person name="Zhang X.L."/>
            <person name="Wang Z.Q."/>
            <person name="Brindley P.J."/>
            <person name="McManus D.P."/>
            <person name="Xue C.L."/>
            <person name="Feng Z."/>
            <person name="Chen Z."/>
            <person name="Han Z.G."/>
        </authorList>
    </citation>
    <scope>NUCLEOTIDE SEQUENCE</scope>
</reference>
<dbReference type="AlphaFoldDB" id="Q86EX4"/>
<protein>
    <submittedName>
        <fullName evidence="1">SJCHGC09448 protein</fullName>
    </submittedName>
</protein>
<sequence>MQECENCSNINAVGAFQIYGVYERNLGYLGFDLVHRCLLSRTPTVLQLSVPMFLLELALHQCKNQAGRLKQHQI</sequence>
<accession>Q86EX4</accession>
<proteinExistence type="evidence at transcript level"/>
<organism evidence="1">
    <name type="scientific">Schistosoma japonicum</name>
    <name type="common">Blood fluke</name>
    <dbReference type="NCBI Taxonomy" id="6182"/>
    <lineage>
        <taxon>Eukaryota</taxon>
        <taxon>Metazoa</taxon>
        <taxon>Spiralia</taxon>
        <taxon>Lophotrochozoa</taxon>
        <taxon>Platyhelminthes</taxon>
        <taxon>Trematoda</taxon>
        <taxon>Digenea</taxon>
        <taxon>Strigeidida</taxon>
        <taxon>Schistosomatoidea</taxon>
        <taxon>Schistosomatidae</taxon>
        <taxon>Schistosoma</taxon>
    </lineage>
</organism>
<dbReference type="EMBL" id="AY223090">
    <property type="protein sequence ID" value="AAP06113.1"/>
    <property type="molecule type" value="mRNA"/>
</dbReference>
<reference evidence="1" key="2">
    <citation type="submission" date="2008-03" db="EMBL/GenBank/DDBJ databases">
        <authorList>
            <person name="Liu F."/>
            <person name="Lu J."/>
            <person name="Hu W."/>
            <person name="Wang S.-Y."/>
            <person name="Cui S.-J."/>
            <person name="Chi M."/>
            <person name="Yan Q."/>
            <person name="Wang X.-R."/>
            <person name="Song H.-D."/>
            <person name="Xu X.-N."/>
            <person name="Wang J.-J."/>
            <person name="Zhang X.-L."/>
            <person name="Wang Z.-Q."/>
            <person name="Xue C.-L."/>
            <person name="Brindley P.J."/>
            <person name="McManus D.P."/>
            <person name="Yang P.-Y."/>
            <person name="Feng Z."/>
            <person name="Chen Z."/>
            <person name="Han Z.-G."/>
        </authorList>
    </citation>
    <scope>NUCLEOTIDE SEQUENCE</scope>
</reference>
<evidence type="ECO:0000313" key="1">
    <source>
        <dbReference type="EMBL" id="AAP06113.1"/>
    </source>
</evidence>
<name>Q86EX4_SCHJA</name>